<evidence type="ECO:0000256" key="1">
    <source>
        <dbReference type="ARBA" id="ARBA00022553"/>
    </source>
</evidence>
<evidence type="ECO:0000259" key="3">
    <source>
        <dbReference type="PROSITE" id="PS50110"/>
    </source>
</evidence>
<reference evidence="4 5" key="1">
    <citation type="submission" date="2015-11" db="EMBL/GenBank/DDBJ databases">
        <authorList>
            <person name="Zhang Y."/>
            <person name="Guo Z."/>
        </authorList>
    </citation>
    <scope>NUCLEOTIDE SEQUENCE [LARGE SCALE GENOMIC DNA]</scope>
    <source>
        <strain evidence="4 5">KCTC 12086</strain>
    </source>
</reference>
<dbReference type="PROSITE" id="PS50110">
    <property type="entry name" value="RESPONSE_REGULATORY"/>
    <property type="match status" value="1"/>
</dbReference>
<dbReference type="STRING" id="161398.PP2015_2859"/>
<feature type="modified residue" description="4-aspartylphosphate" evidence="2">
    <location>
        <position position="52"/>
    </location>
</feature>
<keyword evidence="5" id="KW-1185">Reference proteome</keyword>
<gene>
    <name evidence="4" type="ORF">PP2015_2859</name>
</gene>
<proteinExistence type="predicted"/>
<dbReference type="Pfam" id="PF00072">
    <property type="entry name" value="Response_reg"/>
    <property type="match status" value="1"/>
</dbReference>
<dbReference type="PANTHER" id="PTHR43547:SF2">
    <property type="entry name" value="HYBRID SIGNAL TRANSDUCTION HISTIDINE KINASE C"/>
    <property type="match status" value="1"/>
</dbReference>
<accession>A0A0S2K4N4</accession>
<dbReference type="PATRIC" id="fig|161398.10.peg.2918"/>
<evidence type="ECO:0000313" key="5">
    <source>
        <dbReference type="Proteomes" id="UP000061457"/>
    </source>
</evidence>
<dbReference type="InterPro" id="IPR001789">
    <property type="entry name" value="Sig_transdc_resp-reg_receiver"/>
</dbReference>
<sequence length="386" mass="44246">MSRLVLAIDDDKLVHKIIEDALAESCKLIRAKNGDEGLRLALKYQPDIILLDVEMPGMNGFEVCEKLKKSSETNAIPVMFLSSRTDISERMRGYNSGAADYIVKPFNKEELLARINVLDEYRQVSQRLKQDMEQAQITAEIAMTDSGDMGRIMRYVGQSYHAHDLDSLSNFFFEFFIPLQLEVAVAFWHEQGEVFKSAEGAIQPIEQELLEQNRGGNRFVDFGRRTIINYPKVSLLIKNMPTDDPGMYGRYKDLLPHILEATNAKIQDMEESDQALIQINQIGQVCDDIAQQLVFLDMHHSTQSENFKKLLEHANEHPEKLSSITSPEQLAEFYQHFAFLNEELELVKQKLVLVTETREALQTSLNKLNQPWTEEQVASQDDIELF</sequence>
<feature type="domain" description="Response regulatory" evidence="3">
    <location>
        <begin position="4"/>
        <end position="119"/>
    </location>
</feature>
<evidence type="ECO:0000313" key="4">
    <source>
        <dbReference type="EMBL" id="ALO43344.1"/>
    </source>
</evidence>
<dbReference type="SMART" id="SM00448">
    <property type="entry name" value="REC"/>
    <property type="match status" value="1"/>
</dbReference>
<dbReference type="EMBL" id="CP013187">
    <property type="protein sequence ID" value="ALO43344.1"/>
    <property type="molecule type" value="Genomic_DNA"/>
</dbReference>
<dbReference type="GO" id="GO:0000155">
    <property type="term" value="F:phosphorelay sensor kinase activity"/>
    <property type="evidence" value="ECO:0007669"/>
    <property type="project" value="TreeGrafter"/>
</dbReference>
<dbReference type="Proteomes" id="UP000061457">
    <property type="component" value="Chromosome I"/>
</dbReference>
<dbReference type="AlphaFoldDB" id="A0A0S2K4N4"/>
<dbReference type="SUPFAM" id="SSF52172">
    <property type="entry name" value="CheY-like"/>
    <property type="match status" value="1"/>
</dbReference>
<dbReference type="OrthoDB" id="9800897at2"/>
<dbReference type="PANTHER" id="PTHR43547">
    <property type="entry name" value="TWO-COMPONENT HISTIDINE KINASE"/>
    <property type="match status" value="1"/>
</dbReference>
<dbReference type="InterPro" id="IPR011006">
    <property type="entry name" value="CheY-like_superfamily"/>
</dbReference>
<dbReference type="Gene3D" id="3.40.50.2300">
    <property type="match status" value="1"/>
</dbReference>
<dbReference type="KEGG" id="pphe:PP2015_2859"/>
<name>A0A0S2K4N4_9GAMM</name>
<dbReference type="RefSeq" id="WP_058031008.1">
    <property type="nucleotide sequence ID" value="NZ_CP013187.1"/>
</dbReference>
<organism evidence="4 5">
    <name type="scientific">Pseudoalteromonas phenolica</name>
    <dbReference type="NCBI Taxonomy" id="161398"/>
    <lineage>
        <taxon>Bacteria</taxon>
        <taxon>Pseudomonadati</taxon>
        <taxon>Pseudomonadota</taxon>
        <taxon>Gammaproteobacteria</taxon>
        <taxon>Alteromonadales</taxon>
        <taxon>Pseudoalteromonadaceae</taxon>
        <taxon>Pseudoalteromonas</taxon>
    </lineage>
</organism>
<keyword evidence="1 2" id="KW-0597">Phosphoprotein</keyword>
<evidence type="ECO:0000256" key="2">
    <source>
        <dbReference type="PROSITE-ProRule" id="PRU00169"/>
    </source>
</evidence>
<protein>
    <submittedName>
        <fullName evidence="4">Two-component system</fullName>
    </submittedName>
</protein>